<protein>
    <submittedName>
        <fullName evidence="1">Uncharacterized protein</fullName>
    </submittedName>
</protein>
<dbReference type="RefSeq" id="WP_171606471.1">
    <property type="nucleotide sequence ID" value="NZ_WHPF01000002.1"/>
</dbReference>
<evidence type="ECO:0000313" key="2">
    <source>
        <dbReference type="Proteomes" id="UP000598971"/>
    </source>
</evidence>
<reference evidence="1" key="1">
    <citation type="submission" date="2019-10" db="EMBL/GenBank/DDBJ databases">
        <title>Draft genome sequence of Panacibacter sp. KCS-6.</title>
        <authorList>
            <person name="Yim K.J."/>
        </authorList>
    </citation>
    <scope>NUCLEOTIDE SEQUENCE</scope>
    <source>
        <strain evidence="1">KCS-6</strain>
    </source>
</reference>
<dbReference type="EMBL" id="WHPF01000002">
    <property type="protein sequence ID" value="NNV54554.1"/>
    <property type="molecule type" value="Genomic_DNA"/>
</dbReference>
<organism evidence="1 2">
    <name type="scientific">Limnovirga soli</name>
    <dbReference type="NCBI Taxonomy" id="2656915"/>
    <lineage>
        <taxon>Bacteria</taxon>
        <taxon>Pseudomonadati</taxon>
        <taxon>Bacteroidota</taxon>
        <taxon>Chitinophagia</taxon>
        <taxon>Chitinophagales</taxon>
        <taxon>Chitinophagaceae</taxon>
        <taxon>Limnovirga</taxon>
    </lineage>
</organism>
<comment type="caution">
    <text evidence="1">The sequence shown here is derived from an EMBL/GenBank/DDBJ whole genome shotgun (WGS) entry which is preliminary data.</text>
</comment>
<keyword evidence="2" id="KW-1185">Reference proteome</keyword>
<name>A0A8J8FDT0_9BACT</name>
<proteinExistence type="predicted"/>
<dbReference type="AlphaFoldDB" id="A0A8J8FDT0"/>
<dbReference type="Proteomes" id="UP000598971">
    <property type="component" value="Unassembled WGS sequence"/>
</dbReference>
<accession>A0A8J8FDT0</accession>
<gene>
    <name evidence="1" type="ORF">GD597_03710</name>
</gene>
<sequence length="86" mass="10066">MIRYAQPRKGLFNLNTEEYHPKIGWVQKQEALVIIGETACSYTCRYLTSSIPYWDEYGRYEAHATTAVGVHKSRLVKWLPTQIQLF</sequence>
<evidence type="ECO:0000313" key="1">
    <source>
        <dbReference type="EMBL" id="NNV54554.1"/>
    </source>
</evidence>